<dbReference type="PATRIC" id="fig|1122147.4.peg.1122"/>
<dbReference type="EMBL" id="AZFW01000126">
    <property type="protein sequence ID" value="KRM25145.1"/>
    <property type="molecule type" value="Genomic_DNA"/>
</dbReference>
<protein>
    <submittedName>
        <fullName evidence="1">Uncharacterized protein</fullName>
    </submittedName>
</protein>
<name>A0A0R1XB88_9LACO</name>
<organism evidence="1 2">
    <name type="scientific">Schleiferilactobacillus harbinensis DSM 16991</name>
    <dbReference type="NCBI Taxonomy" id="1122147"/>
    <lineage>
        <taxon>Bacteria</taxon>
        <taxon>Bacillati</taxon>
        <taxon>Bacillota</taxon>
        <taxon>Bacilli</taxon>
        <taxon>Lactobacillales</taxon>
        <taxon>Lactobacillaceae</taxon>
        <taxon>Schleiferilactobacillus</taxon>
    </lineage>
</organism>
<dbReference type="AlphaFoldDB" id="A0A0R1XB88"/>
<evidence type="ECO:0000313" key="1">
    <source>
        <dbReference type="EMBL" id="KRM25145.1"/>
    </source>
</evidence>
<dbReference type="Proteomes" id="UP000050949">
    <property type="component" value="Unassembled WGS sequence"/>
</dbReference>
<gene>
    <name evidence="1" type="ORF">FC91_GL001083</name>
</gene>
<proteinExistence type="predicted"/>
<evidence type="ECO:0000313" key="2">
    <source>
        <dbReference type="Proteomes" id="UP000050949"/>
    </source>
</evidence>
<accession>A0A0R1XB88</accession>
<sequence length="117" mass="13147">MINMTTETTAITRARRLRNALLLSMVHVHRDTWRTLDKELFLRGGSIVVGIDVNNINAREPAALYLVSDEGPYYLGEEALIIARLRQAMKVCSVLQRIDQLDWQPLKDALGGEADGL</sequence>
<reference evidence="1 2" key="1">
    <citation type="journal article" date="2015" name="Genome Announc.">
        <title>Expanding the biotechnology potential of lactobacilli through comparative genomics of 213 strains and associated genera.</title>
        <authorList>
            <person name="Sun Z."/>
            <person name="Harris H.M."/>
            <person name="McCann A."/>
            <person name="Guo C."/>
            <person name="Argimon S."/>
            <person name="Zhang W."/>
            <person name="Yang X."/>
            <person name="Jeffery I.B."/>
            <person name="Cooney J.C."/>
            <person name="Kagawa T.F."/>
            <person name="Liu W."/>
            <person name="Song Y."/>
            <person name="Salvetti E."/>
            <person name="Wrobel A."/>
            <person name="Rasinkangas P."/>
            <person name="Parkhill J."/>
            <person name="Rea M.C."/>
            <person name="O'Sullivan O."/>
            <person name="Ritari J."/>
            <person name="Douillard F.P."/>
            <person name="Paul Ross R."/>
            <person name="Yang R."/>
            <person name="Briner A.E."/>
            <person name="Felis G.E."/>
            <person name="de Vos W.M."/>
            <person name="Barrangou R."/>
            <person name="Klaenhammer T.R."/>
            <person name="Caufield P.W."/>
            <person name="Cui Y."/>
            <person name="Zhang H."/>
            <person name="O'Toole P.W."/>
        </authorList>
    </citation>
    <scope>NUCLEOTIDE SEQUENCE [LARGE SCALE GENOMIC DNA]</scope>
    <source>
        <strain evidence="1 2">DSM 16991</strain>
    </source>
</reference>
<comment type="caution">
    <text evidence="1">The sequence shown here is derived from an EMBL/GenBank/DDBJ whole genome shotgun (WGS) entry which is preliminary data.</text>
</comment>